<dbReference type="OrthoDB" id="2583609at2"/>
<keyword evidence="2" id="KW-1133">Transmembrane helix</keyword>
<dbReference type="RefSeq" id="WP_122920682.1">
    <property type="nucleotide sequence ID" value="NZ_RHHQ01000022.1"/>
</dbReference>
<feature type="transmembrane region" description="Helical" evidence="2">
    <location>
        <begin position="21"/>
        <end position="39"/>
    </location>
</feature>
<evidence type="ECO:0000259" key="3">
    <source>
        <dbReference type="PROSITE" id="PS51782"/>
    </source>
</evidence>
<comment type="caution">
    <text evidence="4">The sequence shown here is derived from an EMBL/GenBank/DDBJ whole genome shotgun (WGS) entry which is preliminary data.</text>
</comment>
<dbReference type="SUPFAM" id="SSF54106">
    <property type="entry name" value="LysM domain"/>
    <property type="match status" value="1"/>
</dbReference>
<dbReference type="Gene3D" id="3.10.350.10">
    <property type="entry name" value="LysM domain"/>
    <property type="match status" value="1"/>
</dbReference>
<dbReference type="Proteomes" id="UP000271031">
    <property type="component" value="Unassembled WGS sequence"/>
</dbReference>
<dbReference type="AlphaFoldDB" id="A0A3M8D137"/>
<dbReference type="InterPro" id="IPR018392">
    <property type="entry name" value="LysM"/>
</dbReference>
<evidence type="ECO:0000313" key="4">
    <source>
        <dbReference type="EMBL" id="RNB81598.1"/>
    </source>
</evidence>
<feature type="domain" description="LysM" evidence="3">
    <location>
        <begin position="170"/>
        <end position="217"/>
    </location>
</feature>
<proteinExistence type="predicted"/>
<accession>A0A3M8D137</accession>
<evidence type="ECO:0000256" key="1">
    <source>
        <dbReference type="SAM" id="MobiDB-lite"/>
    </source>
</evidence>
<dbReference type="PROSITE" id="PS51782">
    <property type="entry name" value="LYSM"/>
    <property type="match status" value="1"/>
</dbReference>
<keyword evidence="2" id="KW-0472">Membrane</keyword>
<reference evidence="4 5" key="1">
    <citation type="submission" date="2018-10" db="EMBL/GenBank/DDBJ databases">
        <title>Phylogenomics of Brevibacillus.</title>
        <authorList>
            <person name="Dunlap C."/>
        </authorList>
    </citation>
    <scope>NUCLEOTIDE SEQUENCE [LARGE SCALE GENOMIC DNA]</scope>
    <source>
        <strain evidence="4 5">JCM 15716</strain>
    </source>
</reference>
<feature type="compositionally biased region" description="Low complexity" evidence="1">
    <location>
        <begin position="74"/>
        <end position="90"/>
    </location>
</feature>
<keyword evidence="2" id="KW-0812">Transmembrane</keyword>
<dbReference type="EMBL" id="RHHQ01000022">
    <property type="protein sequence ID" value="RNB81598.1"/>
    <property type="molecule type" value="Genomic_DNA"/>
</dbReference>
<evidence type="ECO:0000256" key="2">
    <source>
        <dbReference type="SAM" id="Phobius"/>
    </source>
</evidence>
<dbReference type="CDD" id="cd00118">
    <property type="entry name" value="LysM"/>
    <property type="match status" value="1"/>
</dbReference>
<feature type="compositionally biased region" description="Low complexity" evidence="1">
    <location>
        <begin position="127"/>
        <end position="145"/>
    </location>
</feature>
<dbReference type="Pfam" id="PF01476">
    <property type="entry name" value="LysM"/>
    <property type="match status" value="1"/>
</dbReference>
<dbReference type="SMART" id="SM00257">
    <property type="entry name" value="LysM"/>
    <property type="match status" value="1"/>
</dbReference>
<feature type="compositionally biased region" description="Polar residues" evidence="1">
    <location>
        <begin position="91"/>
        <end position="110"/>
    </location>
</feature>
<protein>
    <submittedName>
        <fullName evidence="4">LysM peptidoglycan-binding domain-containing protein</fullName>
    </submittedName>
</protein>
<evidence type="ECO:0000313" key="5">
    <source>
        <dbReference type="Proteomes" id="UP000271031"/>
    </source>
</evidence>
<organism evidence="4 5">
    <name type="scientific">Brevibacillus fluminis</name>
    <dbReference type="NCBI Taxonomy" id="511487"/>
    <lineage>
        <taxon>Bacteria</taxon>
        <taxon>Bacillati</taxon>
        <taxon>Bacillota</taxon>
        <taxon>Bacilli</taxon>
        <taxon>Bacillales</taxon>
        <taxon>Paenibacillaceae</taxon>
        <taxon>Brevibacillus</taxon>
    </lineage>
</organism>
<dbReference type="InterPro" id="IPR036779">
    <property type="entry name" value="LysM_dom_sf"/>
</dbReference>
<feature type="compositionally biased region" description="Basic and acidic residues" evidence="1">
    <location>
        <begin position="155"/>
        <end position="168"/>
    </location>
</feature>
<gene>
    <name evidence="4" type="ORF">EDM56_25080</name>
</gene>
<keyword evidence="5" id="KW-1185">Reference proteome</keyword>
<sequence>MTLPSRKLRHSNRKASPLSRLLTMGVILFGSIFILFILYELILAQNSDTKEGLHIVQSSQSSVEESGERKEPAASEAVPVSAGVVASPVEKTSTNQQAASTSESVVTTPASPKPTDVKKAPAPQTPTPAAKPASQSAATPSPQQANPMPTTEKTQPVEKSEKPKPKIESIRHVVQKGETLFQLSRKYYGNQSSVRKIAAFNGLSPDNALPIGKVLYIPVSK</sequence>
<feature type="region of interest" description="Disordered" evidence="1">
    <location>
        <begin position="58"/>
        <end position="168"/>
    </location>
</feature>
<name>A0A3M8D137_9BACL</name>